<dbReference type="RefSeq" id="WP_203810855.1">
    <property type="nucleotide sequence ID" value="NZ_BOMY01000037.1"/>
</dbReference>
<dbReference type="InterPro" id="IPR006311">
    <property type="entry name" value="TAT_signal"/>
</dbReference>
<dbReference type="EMBL" id="BOMY01000037">
    <property type="protein sequence ID" value="GIF22932.1"/>
    <property type="molecule type" value="Genomic_DNA"/>
</dbReference>
<keyword evidence="5" id="KW-1185">Reference proteome</keyword>
<keyword evidence="2" id="KW-0812">Transmembrane</keyword>
<sequence>MDLGNQAVSRRTLLRGASILGMGAGLTGLLAACGVAAEKDDASGGTTRSGGTLTLAIDGTSAINDPAFYTTLGDWMVVDCVCRGLTFISFETNEPVADLAESWTISDDQLTYTFKLRQGVTFHDGTTFTSADVLATLNRQFDANDKTLPKGASQTLKAIGDNMTSFTAPDANTVVMVLKKPDRTLLGRLSDIGGRIISKAALTKYGADIGKNLVGTGPFKFVSATSGQNVTLAAFDGFYKGKPPIDRLVLQQVTDPSTIVSSLLSGDVSATQFTPYSALEQLKGDKSVTVYDTPKSFDAFMMMDVRRIPELNVRKAINLAIDRQALITQAFFGAAVLPDGYTIPPNQDAYDATLADISKTDIAEAKRLITEAGATGRTVRLMAASDSWHPKAAQLIAQNLTDIGLKVETDSVDPATYFNRLLTPDDKFHDLMIWERNGYYPDADDMIGSLAKPSGVYGDFISGFTTLDGAAAYSDMLFEAKNIADATARKARYSEIAREWADKYMTLSMLVCASNPVVSGAKVTNMNWKALGNHRCFMETASV</sequence>
<evidence type="ECO:0000256" key="1">
    <source>
        <dbReference type="ARBA" id="ARBA00022729"/>
    </source>
</evidence>
<keyword evidence="2" id="KW-1133">Transmembrane helix</keyword>
<evidence type="ECO:0000313" key="4">
    <source>
        <dbReference type="EMBL" id="GIF22932.1"/>
    </source>
</evidence>
<dbReference type="InterPro" id="IPR030678">
    <property type="entry name" value="Peptide/Ni-bd"/>
</dbReference>
<dbReference type="PIRSF" id="PIRSF002741">
    <property type="entry name" value="MppA"/>
    <property type="match status" value="1"/>
</dbReference>
<dbReference type="Proteomes" id="UP000623608">
    <property type="component" value="Unassembled WGS sequence"/>
</dbReference>
<feature type="domain" description="Solute-binding protein family 5" evidence="3">
    <location>
        <begin position="94"/>
        <end position="455"/>
    </location>
</feature>
<evidence type="ECO:0000256" key="2">
    <source>
        <dbReference type="SAM" id="Phobius"/>
    </source>
</evidence>
<gene>
    <name evidence="4" type="ORF">Ate02nite_56620</name>
</gene>
<keyword evidence="1" id="KW-0732">Signal</keyword>
<dbReference type="SUPFAM" id="SSF53850">
    <property type="entry name" value="Periplasmic binding protein-like II"/>
    <property type="match status" value="1"/>
</dbReference>
<keyword evidence="2" id="KW-0472">Membrane</keyword>
<dbReference type="Gene3D" id="3.40.190.10">
    <property type="entry name" value="Periplasmic binding protein-like II"/>
    <property type="match status" value="1"/>
</dbReference>
<dbReference type="CDD" id="cd00995">
    <property type="entry name" value="PBP2_NikA_DppA_OppA_like"/>
    <property type="match status" value="1"/>
</dbReference>
<accession>A0A919NSV6</accession>
<dbReference type="PROSITE" id="PS51318">
    <property type="entry name" value="TAT"/>
    <property type="match status" value="1"/>
</dbReference>
<dbReference type="Gene3D" id="3.10.105.10">
    <property type="entry name" value="Dipeptide-binding Protein, Domain 3"/>
    <property type="match status" value="1"/>
</dbReference>
<dbReference type="GO" id="GO:0043190">
    <property type="term" value="C:ATP-binding cassette (ABC) transporter complex"/>
    <property type="evidence" value="ECO:0007669"/>
    <property type="project" value="InterPro"/>
</dbReference>
<protein>
    <submittedName>
        <fullName evidence="4">Peptide ABC transporter substrate-binding protein</fullName>
    </submittedName>
</protein>
<dbReference type="PANTHER" id="PTHR30290:SF38">
    <property type="entry name" value="D,D-DIPEPTIDE-BINDING PERIPLASMIC PROTEIN DDPA-RELATED"/>
    <property type="match status" value="1"/>
</dbReference>
<dbReference type="GO" id="GO:0015833">
    <property type="term" value="P:peptide transport"/>
    <property type="evidence" value="ECO:0007669"/>
    <property type="project" value="TreeGrafter"/>
</dbReference>
<dbReference type="InterPro" id="IPR000914">
    <property type="entry name" value="SBP_5_dom"/>
</dbReference>
<dbReference type="PANTHER" id="PTHR30290">
    <property type="entry name" value="PERIPLASMIC BINDING COMPONENT OF ABC TRANSPORTER"/>
    <property type="match status" value="1"/>
</dbReference>
<evidence type="ECO:0000259" key="3">
    <source>
        <dbReference type="Pfam" id="PF00496"/>
    </source>
</evidence>
<feature type="transmembrane region" description="Helical" evidence="2">
    <location>
        <begin position="12"/>
        <end position="37"/>
    </location>
</feature>
<proteinExistence type="predicted"/>
<dbReference type="InterPro" id="IPR039424">
    <property type="entry name" value="SBP_5"/>
</dbReference>
<dbReference type="GO" id="GO:1904680">
    <property type="term" value="F:peptide transmembrane transporter activity"/>
    <property type="evidence" value="ECO:0007669"/>
    <property type="project" value="TreeGrafter"/>
</dbReference>
<reference evidence="4" key="1">
    <citation type="submission" date="2021-01" db="EMBL/GenBank/DDBJ databases">
        <title>Whole genome shotgun sequence of Actinoplanes tereljensis NBRC 105297.</title>
        <authorList>
            <person name="Komaki H."/>
            <person name="Tamura T."/>
        </authorList>
    </citation>
    <scope>NUCLEOTIDE SEQUENCE</scope>
    <source>
        <strain evidence="4">NBRC 105297</strain>
    </source>
</reference>
<organism evidence="4 5">
    <name type="scientific">Paractinoplanes tereljensis</name>
    <dbReference type="NCBI Taxonomy" id="571912"/>
    <lineage>
        <taxon>Bacteria</taxon>
        <taxon>Bacillati</taxon>
        <taxon>Actinomycetota</taxon>
        <taxon>Actinomycetes</taxon>
        <taxon>Micromonosporales</taxon>
        <taxon>Micromonosporaceae</taxon>
        <taxon>Paractinoplanes</taxon>
    </lineage>
</organism>
<dbReference type="Pfam" id="PF00496">
    <property type="entry name" value="SBP_bac_5"/>
    <property type="match status" value="1"/>
</dbReference>
<evidence type="ECO:0000313" key="5">
    <source>
        <dbReference type="Proteomes" id="UP000623608"/>
    </source>
</evidence>
<comment type="caution">
    <text evidence="4">The sequence shown here is derived from an EMBL/GenBank/DDBJ whole genome shotgun (WGS) entry which is preliminary data.</text>
</comment>
<dbReference type="AlphaFoldDB" id="A0A919NSV6"/>
<dbReference type="GO" id="GO:0042597">
    <property type="term" value="C:periplasmic space"/>
    <property type="evidence" value="ECO:0007669"/>
    <property type="project" value="UniProtKB-ARBA"/>
</dbReference>
<name>A0A919NSV6_9ACTN</name>